<dbReference type="OrthoDB" id="10061064at2759"/>
<feature type="non-terminal residue" evidence="4">
    <location>
        <position position="256"/>
    </location>
</feature>
<evidence type="ECO:0000313" key="5">
    <source>
        <dbReference type="Proteomes" id="UP000253551"/>
    </source>
</evidence>
<dbReference type="Pfam" id="PF08559">
    <property type="entry name" value="Cut8"/>
    <property type="match status" value="1"/>
</dbReference>
<organism evidence="4 5">
    <name type="scientific">Rhizopus stolonifer</name>
    <name type="common">Rhizopus nigricans</name>
    <dbReference type="NCBI Taxonomy" id="4846"/>
    <lineage>
        <taxon>Eukaryota</taxon>
        <taxon>Fungi</taxon>
        <taxon>Fungi incertae sedis</taxon>
        <taxon>Mucoromycota</taxon>
        <taxon>Mucoromycotina</taxon>
        <taxon>Mucoromycetes</taxon>
        <taxon>Mucorales</taxon>
        <taxon>Mucorineae</taxon>
        <taxon>Rhizopodaceae</taxon>
        <taxon>Rhizopus</taxon>
    </lineage>
</organism>
<proteinExistence type="inferred from homology"/>
<dbReference type="GO" id="GO:0070628">
    <property type="term" value="F:proteasome binding"/>
    <property type="evidence" value="ECO:0007669"/>
    <property type="project" value="TreeGrafter"/>
</dbReference>
<dbReference type="InterPro" id="IPR013868">
    <property type="entry name" value="Cut8/Sts1_fam"/>
</dbReference>
<dbReference type="Proteomes" id="UP000253551">
    <property type="component" value="Unassembled WGS sequence"/>
</dbReference>
<name>A0A367IP30_RHIST</name>
<dbReference type="STRING" id="4846.A0A367IP30"/>
<evidence type="ECO:0000313" key="4">
    <source>
        <dbReference type="EMBL" id="RCH79413.1"/>
    </source>
</evidence>
<evidence type="ECO:0000256" key="3">
    <source>
        <dbReference type="RuleBase" id="RU368013"/>
    </source>
</evidence>
<keyword evidence="2 3" id="KW-0539">Nucleus</keyword>
<evidence type="ECO:0000256" key="2">
    <source>
        <dbReference type="ARBA" id="ARBA00023242"/>
    </source>
</evidence>
<reference evidence="4 5" key="1">
    <citation type="journal article" date="2018" name="G3 (Bethesda)">
        <title>Phylogenetic and Phylogenomic Definition of Rhizopus Species.</title>
        <authorList>
            <person name="Gryganskyi A.P."/>
            <person name="Golan J."/>
            <person name="Dolatabadi S."/>
            <person name="Mondo S."/>
            <person name="Robb S."/>
            <person name="Idnurm A."/>
            <person name="Muszewska A."/>
            <person name="Steczkiewicz K."/>
            <person name="Masonjones S."/>
            <person name="Liao H.L."/>
            <person name="Gajdeczka M.T."/>
            <person name="Anike F."/>
            <person name="Vuek A."/>
            <person name="Anishchenko I.M."/>
            <person name="Voigt K."/>
            <person name="de Hoog G.S."/>
            <person name="Smith M.E."/>
            <person name="Heitman J."/>
            <person name="Vilgalys R."/>
            <person name="Stajich J.E."/>
        </authorList>
    </citation>
    <scope>NUCLEOTIDE SEQUENCE [LARGE SCALE GENOMIC DNA]</scope>
    <source>
        <strain evidence="4 5">LSU 92-RS-03</strain>
    </source>
</reference>
<evidence type="ECO:0000256" key="1">
    <source>
        <dbReference type="ARBA" id="ARBA00006199"/>
    </source>
</evidence>
<dbReference type="GO" id="GO:0005737">
    <property type="term" value="C:cytoplasm"/>
    <property type="evidence" value="ECO:0007669"/>
    <property type="project" value="UniProtKB-SubCell"/>
</dbReference>
<comment type="subunit">
    <text evidence="3">Binds the proteasome.</text>
</comment>
<dbReference type="InterPro" id="IPR038422">
    <property type="entry name" value="Cut8/Sts1_sf"/>
</dbReference>
<dbReference type="PANTHER" id="PTHR28032">
    <property type="entry name" value="FI02826P"/>
    <property type="match status" value="1"/>
</dbReference>
<keyword evidence="3" id="KW-0963">Cytoplasm</keyword>
<dbReference type="EMBL" id="PJQM01006601">
    <property type="protein sequence ID" value="RCH79413.1"/>
    <property type="molecule type" value="Genomic_DNA"/>
</dbReference>
<dbReference type="GO" id="GO:0071630">
    <property type="term" value="P:nuclear protein quality control by the ubiquitin-proteasome system"/>
    <property type="evidence" value="ECO:0007669"/>
    <property type="project" value="UniProtKB-UniRule"/>
</dbReference>
<dbReference type="GO" id="GO:0015031">
    <property type="term" value="P:protein transport"/>
    <property type="evidence" value="ECO:0007669"/>
    <property type="project" value="UniProtKB-UniRule"/>
</dbReference>
<keyword evidence="3" id="KW-0653">Protein transport</keyword>
<comment type="function">
    <text evidence="3">Involved in ubiquitin-mediated protein degradation. Regulatory factor in the ubiquitin/proteasome pathway that controls the turnover of proteasome substrates. Targets proteasomes to the nucleus and facilitates the degradation of nuclear proteins.</text>
</comment>
<dbReference type="AlphaFoldDB" id="A0A367IP30"/>
<comment type="similarity">
    <text evidence="1 3">Belongs to the cut8/STS1 family.</text>
</comment>
<dbReference type="GO" id="GO:0031965">
    <property type="term" value="C:nuclear membrane"/>
    <property type="evidence" value="ECO:0007669"/>
    <property type="project" value="TreeGrafter"/>
</dbReference>
<dbReference type="Gene3D" id="1.20.58.1590">
    <property type="entry name" value="Tethering factor for nuclear proteasome Cut8/Sts1"/>
    <property type="match status" value="1"/>
</dbReference>
<accession>A0A367IP30</accession>
<comment type="subcellular location">
    <subcellularLocation>
        <location evidence="3">Cytoplasm</location>
    </subcellularLocation>
    <subcellularLocation>
        <location evidence="3">Nucleus</location>
    </subcellularLocation>
</comment>
<dbReference type="GO" id="GO:0031144">
    <property type="term" value="P:proteasome localization"/>
    <property type="evidence" value="ECO:0007669"/>
    <property type="project" value="UniProtKB-UniRule"/>
</dbReference>
<keyword evidence="3" id="KW-0813">Transport</keyword>
<dbReference type="PANTHER" id="PTHR28032:SF1">
    <property type="entry name" value="FI02826P"/>
    <property type="match status" value="1"/>
</dbReference>
<protein>
    <recommendedName>
        <fullName evidence="3">Tethering factor for nuclear proteasome STS1</fullName>
    </recommendedName>
</protein>
<keyword evidence="5" id="KW-1185">Reference proteome</keyword>
<sequence>MSSQNSLFRQQQHLYRSAHYLAKSKPPTLYTPPSHDGTLKDDTVLHTTKRNRMSIKKEFPISKLLATLDKDKLIELINDLVDSNPHLKSEVDAFIPPPTTQSISIVIANLEKKLNDSFPFGKTASRDNYSFDRVKPALLDVVNALIEYAEHFITSPHEHPTTIFSYLHFATCVANRLPVWDNDGKSIRDLYTELIQYWKKAIEMAASKLSQGKIYGQQAVTEWAKDLMQHDAETHGQFASVVQLFKQKLGWIIGID</sequence>
<comment type="caution">
    <text evidence="4">The sequence shown here is derived from an EMBL/GenBank/DDBJ whole genome shotgun (WGS) entry which is preliminary data.</text>
</comment>
<gene>
    <name evidence="4" type="primary">STS1_2</name>
    <name evidence="4" type="ORF">CU098_005737</name>
</gene>